<feature type="domain" description="Calcineurin-like phosphoesterase" evidence="3">
    <location>
        <begin position="160"/>
        <end position="376"/>
    </location>
</feature>
<dbReference type="PANTHER" id="PTHR22953">
    <property type="entry name" value="ACID PHOSPHATASE RELATED"/>
    <property type="match status" value="1"/>
</dbReference>
<dbReference type="CDD" id="cd00838">
    <property type="entry name" value="MPP_superfamily"/>
    <property type="match status" value="1"/>
</dbReference>
<comment type="caution">
    <text evidence="4">The sequence shown here is derived from an EMBL/GenBank/DDBJ whole genome shotgun (WGS) entry which is preliminary data.</text>
</comment>
<feature type="signal peptide" evidence="2">
    <location>
        <begin position="1"/>
        <end position="26"/>
    </location>
</feature>
<dbReference type="Pfam" id="PF00149">
    <property type="entry name" value="Metallophos"/>
    <property type="match status" value="1"/>
</dbReference>
<evidence type="ECO:0000313" key="5">
    <source>
        <dbReference type="Proteomes" id="UP000824201"/>
    </source>
</evidence>
<dbReference type="InterPro" id="IPR029052">
    <property type="entry name" value="Metallo-depent_PP-like"/>
</dbReference>
<dbReference type="Gene3D" id="3.60.21.10">
    <property type="match status" value="1"/>
</dbReference>
<organism evidence="4 5">
    <name type="scientific">Candidatus Fimimorpha faecalis</name>
    <dbReference type="NCBI Taxonomy" id="2840824"/>
    <lineage>
        <taxon>Bacteria</taxon>
        <taxon>Bacillati</taxon>
        <taxon>Bacillota</taxon>
        <taxon>Clostridia</taxon>
        <taxon>Eubacteriales</taxon>
        <taxon>Candidatus Fimimorpha</taxon>
    </lineage>
</organism>
<evidence type="ECO:0000256" key="2">
    <source>
        <dbReference type="SAM" id="SignalP"/>
    </source>
</evidence>
<dbReference type="PANTHER" id="PTHR22953:SF153">
    <property type="entry name" value="PURPLE ACID PHOSPHATASE"/>
    <property type="match status" value="1"/>
</dbReference>
<protein>
    <submittedName>
        <fullName evidence="4">Metallophosphoesterase</fullName>
    </submittedName>
</protein>
<dbReference type="SMART" id="SM00728">
    <property type="entry name" value="ChW"/>
    <property type="match status" value="6"/>
</dbReference>
<feature type="chain" id="PRO_5038994010" evidence="2">
    <location>
        <begin position="27"/>
        <end position="819"/>
    </location>
</feature>
<evidence type="ECO:0000256" key="1">
    <source>
        <dbReference type="ARBA" id="ARBA00022729"/>
    </source>
</evidence>
<evidence type="ECO:0000313" key="4">
    <source>
        <dbReference type="EMBL" id="HIR87769.1"/>
    </source>
</evidence>
<dbReference type="InterPro" id="IPR039331">
    <property type="entry name" value="PAPs-like"/>
</dbReference>
<reference evidence="4" key="2">
    <citation type="journal article" date="2021" name="PeerJ">
        <title>Extensive microbial diversity within the chicken gut microbiome revealed by metagenomics and culture.</title>
        <authorList>
            <person name="Gilroy R."/>
            <person name="Ravi A."/>
            <person name="Getino M."/>
            <person name="Pursley I."/>
            <person name="Horton D.L."/>
            <person name="Alikhan N.F."/>
            <person name="Baker D."/>
            <person name="Gharbi K."/>
            <person name="Hall N."/>
            <person name="Watson M."/>
            <person name="Adriaenssens E.M."/>
            <person name="Foster-Nyarko E."/>
            <person name="Jarju S."/>
            <person name="Secka A."/>
            <person name="Antonio M."/>
            <person name="Oren A."/>
            <person name="Chaudhuri R.R."/>
            <person name="La Ragione R."/>
            <person name="Hildebrand F."/>
            <person name="Pallen M.J."/>
        </authorList>
    </citation>
    <scope>NUCLEOTIDE SEQUENCE</scope>
    <source>
        <strain evidence="4">ChiW13-3771</strain>
    </source>
</reference>
<dbReference type="GO" id="GO:0003993">
    <property type="term" value="F:acid phosphatase activity"/>
    <property type="evidence" value="ECO:0007669"/>
    <property type="project" value="InterPro"/>
</dbReference>
<proteinExistence type="predicted"/>
<sequence>MRRKKRVIIALLTATIATMTAVPVFAAAPPDGKTDASSTPAAANGAWEAWMEQWEEKKGDWTIVSLSPGTNETEMNFSWYSESPNAVLTVSQNEDMSQPLQQIPIQGQAGPVKVEDGVETNYYVCQTTVKDLVPGTYYYQVDQREVESFTVRDSQDAFSFIFIGDPQIGSSNELKGTDTAEFYQAQSDAVRNDSFNWNHTLNQALAKSPNASFVVSAGDQIQTTKKKAPNGDGANSEIEYTGYLLPDALTSLPVATTVGNHDADNPNYTYHFNVPNESELGSNGIAGGDYYYTYGDALFIMLNTQDTNAAEHKKFIEETVAANPDKTWRIVTLHQDIYGSGEHSNEPEITNLRYTLVPYFEQYDIDVVLTGHDHIYSRSEILQGGKKTVEYTDEQFEEQLDKDMDAGENPEGRYIAVANIKDDTTDPDERAYLDYLKAVMDEDAIEQVNTDGQAVVNPEGILYMTANSSSGSKYYDLVPRMQSYIAARWQEDVPTYSIVDITDESFTITTYRTDNNEKIDDSFTILKTAEEQQTPTVSYSTHVQNKGWQEFVQNGETSGATEENLRIEAVKMNLEGLDVDGTIQYRTHVQNEGWQEFVSSDAVSGTTGKNLRVEAMQIQLTGTAAEQYDVYYRSYVEGIGWLDWASNGATSGSVGFSKRITGLQVQLVKKGEQAPGETANPYLKTPTISYRAHVQNIGWMDWSQSGIVGTTGQSLRLEAFHIMLDSMFTGDIEYYAHVQNQGWQSVKKNGEIAGTTGANLRLEAVRMNLTGEIAEQYNISYRVHVQNEGWTKWSSNGEVAGTVGKCLRLEAMDIRLEKK</sequence>
<dbReference type="Pfam" id="PF07538">
    <property type="entry name" value="ChW"/>
    <property type="match status" value="6"/>
</dbReference>
<dbReference type="SUPFAM" id="SSF56300">
    <property type="entry name" value="Metallo-dependent phosphatases"/>
    <property type="match status" value="1"/>
</dbReference>
<name>A0A9D1ECE5_9FIRM</name>
<dbReference type="EMBL" id="DVHN01000025">
    <property type="protein sequence ID" value="HIR87769.1"/>
    <property type="molecule type" value="Genomic_DNA"/>
</dbReference>
<reference evidence="4" key="1">
    <citation type="submission" date="2020-10" db="EMBL/GenBank/DDBJ databases">
        <authorList>
            <person name="Gilroy R."/>
        </authorList>
    </citation>
    <scope>NUCLEOTIDE SEQUENCE</scope>
    <source>
        <strain evidence="4">ChiW13-3771</strain>
    </source>
</reference>
<keyword evidence="1 2" id="KW-0732">Signal</keyword>
<dbReference type="Proteomes" id="UP000824201">
    <property type="component" value="Unassembled WGS sequence"/>
</dbReference>
<gene>
    <name evidence="4" type="ORF">IAC96_02345</name>
</gene>
<accession>A0A9D1ECE5</accession>
<dbReference type="InterPro" id="IPR006637">
    <property type="entry name" value="ChW"/>
</dbReference>
<dbReference type="AlphaFoldDB" id="A0A9D1ECE5"/>
<dbReference type="InterPro" id="IPR004843">
    <property type="entry name" value="Calcineurin-like_PHP"/>
</dbReference>
<evidence type="ECO:0000259" key="3">
    <source>
        <dbReference type="Pfam" id="PF00149"/>
    </source>
</evidence>